<evidence type="ECO:0000313" key="2">
    <source>
        <dbReference type="EMBL" id="GIM29942.1"/>
    </source>
</evidence>
<dbReference type="EMBL" id="BOPZ01000024">
    <property type="protein sequence ID" value="GIM29942.1"/>
    <property type="molecule type" value="Genomic_DNA"/>
</dbReference>
<proteinExistence type="predicted"/>
<keyword evidence="3" id="KW-1185">Reference proteome</keyword>
<name>A0A919VH70_9CLOT</name>
<feature type="transmembrane region" description="Helical" evidence="1">
    <location>
        <begin position="12"/>
        <end position="30"/>
    </location>
</feature>
<dbReference type="Proteomes" id="UP000679179">
    <property type="component" value="Unassembled WGS sequence"/>
</dbReference>
<dbReference type="RefSeq" id="WP_212904624.1">
    <property type="nucleotide sequence ID" value="NZ_BOPZ01000024.1"/>
</dbReference>
<protein>
    <submittedName>
        <fullName evidence="2">Uncharacterized protein</fullName>
    </submittedName>
</protein>
<dbReference type="AlphaFoldDB" id="A0A919VH70"/>
<keyword evidence="1" id="KW-0812">Transmembrane</keyword>
<gene>
    <name evidence="2" type="ORF">CPJCM30710_26080</name>
</gene>
<organism evidence="2 3">
    <name type="scientific">Clostridium polyendosporum</name>
    <dbReference type="NCBI Taxonomy" id="69208"/>
    <lineage>
        <taxon>Bacteria</taxon>
        <taxon>Bacillati</taxon>
        <taxon>Bacillota</taxon>
        <taxon>Clostridia</taxon>
        <taxon>Eubacteriales</taxon>
        <taxon>Clostridiaceae</taxon>
        <taxon>Clostridium</taxon>
    </lineage>
</organism>
<evidence type="ECO:0000256" key="1">
    <source>
        <dbReference type="SAM" id="Phobius"/>
    </source>
</evidence>
<keyword evidence="1" id="KW-1133">Transmembrane helix</keyword>
<evidence type="ECO:0000313" key="3">
    <source>
        <dbReference type="Proteomes" id="UP000679179"/>
    </source>
</evidence>
<reference evidence="2" key="1">
    <citation type="submission" date="2021-03" db="EMBL/GenBank/DDBJ databases">
        <title>Taxonomic study of Clostridium polyendosporum from meadow-gley soil under rice.</title>
        <authorList>
            <person name="Kobayashi H."/>
            <person name="Tanizawa Y."/>
            <person name="Yagura M."/>
        </authorList>
    </citation>
    <scope>NUCLEOTIDE SEQUENCE</scope>
    <source>
        <strain evidence="2">JCM 30710</strain>
    </source>
</reference>
<sequence length="319" mass="37094">MYEKLEKFMKPKVFLAFALFILLVLSYFFIQDQLFPDYKQMKALSKEVTKINDSLKDSINGNTIDTETSISLLTDNLDKLLKAKNKLDTISPSKRYISTYKNFMLGISNNLRLYEQTLAIIKSPTSKDIATSLENINKYEKDCLKYYSLCKKDNLPLVQSQNFTKFFSNVSFYINQIIKLNRDSDIKNDQKNDFLIALDECINKFVPLIEDLSPAIERTLNEKRSFVTIIDDVNSKSVIFEDLKKSFYAISVPADAIECFSDFEDTLKIYNLYITSLINIVKDNPNSLEDFDDTFSKYKDLKLTIEKFEASYSKYRNND</sequence>
<comment type="caution">
    <text evidence="2">The sequence shown here is derived from an EMBL/GenBank/DDBJ whole genome shotgun (WGS) entry which is preliminary data.</text>
</comment>
<keyword evidence="1" id="KW-0472">Membrane</keyword>
<accession>A0A919VH70</accession>